<protein>
    <recommendedName>
        <fullName evidence="4">GAF domain-containing protein</fullName>
    </recommendedName>
</protein>
<feature type="compositionally biased region" description="Pro residues" evidence="1">
    <location>
        <begin position="534"/>
        <end position="546"/>
    </location>
</feature>
<dbReference type="SUPFAM" id="SSF55781">
    <property type="entry name" value="GAF domain-like"/>
    <property type="match status" value="1"/>
</dbReference>
<gene>
    <name evidence="2" type="ORF">HBR001_LOCUS9139</name>
</gene>
<feature type="compositionally biased region" description="Acidic residues" evidence="1">
    <location>
        <begin position="672"/>
        <end position="690"/>
    </location>
</feature>
<reference evidence="2" key="1">
    <citation type="submission" date="2022-12" db="EMBL/GenBank/DDBJ databases">
        <authorList>
            <person name="Webb A."/>
        </authorList>
    </citation>
    <scope>NUCLEOTIDE SEQUENCE</scope>
    <source>
        <strain evidence="2">Hp1</strain>
    </source>
</reference>
<feature type="compositionally biased region" description="Low complexity" evidence="1">
    <location>
        <begin position="218"/>
        <end position="228"/>
    </location>
</feature>
<feature type="region of interest" description="Disordered" evidence="1">
    <location>
        <begin position="56"/>
        <end position="93"/>
    </location>
</feature>
<dbReference type="PANTHER" id="PTHR43102:SF2">
    <property type="entry name" value="GAF DOMAIN-CONTAINING PROTEIN"/>
    <property type="match status" value="1"/>
</dbReference>
<feature type="region of interest" description="Disordered" evidence="1">
    <location>
        <begin position="196"/>
        <end position="283"/>
    </location>
</feature>
<dbReference type="EMBL" id="CANTFL010001475">
    <property type="protein sequence ID" value="CAI5742752.1"/>
    <property type="molecule type" value="Genomic_DNA"/>
</dbReference>
<keyword evidence="3" id="KW-1185">Reference proteome</keyword>
<accession>A0AAV0V224</accession>
<evidence type="ECO:0008006" key="4">
    <source>
        <dbReference type="Google" id="ProtNLM"/>
    </source>
</evidence>
<dbReference type="PANTHER" id="PTHR43102">
    <property type="entry name" value="SLR1143 PROTEIN"/>
    <property type="match status" value="1"/>
</dbReference>
<comment type="caution">
    <text evidence="2">The sequence shown here is derived from an EMBL/GenBank/DDBJ whole genome shotgun (WGS) entry which is preliminary data.</text>
</comment>
<feature type="compositionally biased region" description="Basic and acidic residues" evidence="1">
    <location>
        <begin position="82"/>
        <end position="93"/>
    </location>
</feature>
<feature type="compositionally biased region" description="Low complexity" evidence="1">
    <location>
        <begin position="256"/>
        <end position="275"/>
    </location>
</feature>
<feature type="region of interest" description="Disordered" evidence="1">
    <location>
        <begin position="525"/>
        <end position="602"/>
    </location>
</feature>
<sequence>MGRNLFDFSIANSSNKFFSGKSLHDGGDAHHDPRPDHALFDASLCSTASSSAESQFAHHLSAAAQGPPPPLDMGDAATHRTRSGDHSSRGDRRPLAFSTAAASANAMSALTGLHHSCSISRKVESTFEGAITVRMCVSCKLSSIASQDDFYDRIFSANDNGGSVNPLGVTTSDSQLSVSDNGDFTATDRLSFASYSSATGGKHGSSGAKDDGAAMGGSTSTTSSSSSSQLTDAQTLVDKQRATSSSNLVVRRKSSTSRGTGHATAATAGAAAAGPGTRGRHGSFTASHVVTEDCPWCMNEACAPLHEYFEVPYPFFLELADPAAKNQYIAAKHLDNEKNRLRSVRTIRGALKTSPSVLQTILQLCNMASIATSSPMALVGLLDKHMYVPCAETGLGTLDKIDRQKSLAAHACRNGSPLVCSNLNRDVRFAANPWRRDVLQAQFYAGIPLTLSNGHTIGAIEVFDVSPRFACMDVISQLQTVVRGLLRKFEEILVKRAAAGDEGIAHDPSSLPGRRTPMSECVEGKYRHSRAPAPSAPGAPAIPPPKKSLMSPPQALCHRPPGPTDHASKPAASNEPAQNSANGLSAAAAAAPSASTPAETSLQAAIGGESNQDEMEMRLLQLLSQSTTTQEQLRNQQGQMVNAISSHSKQITDLARQLERMESTLAAKLGVDDDDDDDDDSSLNEDEASA</sequence>
<evidence type="ECO:0000313" key="2">
    <source>
        <dbReference type="EMBL" id="CAI5742752.1"/>
    </source>
</evidence>
<feature type="region of interest" description="Disordered" evidence="1">
    <location>
        <begin position="667"/>
        <end position="690"/>
    </location>
</feature>
<dbReference type="Gene3D" id="3.30.450.40">
    <property type="match status" value="1"/>
</dbReference>
<name>A0AAV0V224_HYABA</name>
<organism evidence="2 3">
    <name type="scientific">Hyaloperonospora brassicae</name>
    <name type="common">Brassica downy mildew</name>
    <name type="synonym">Peronospora brassicae</name>
    <dbReference type="NCBI Taxonomy" id="162125"/>
    <lineage>
        <taxon>Eukaryota</taxon>
        <taxon>Sar</taxon>
        <taxon>Stramenopiles</taxon>
        <taxon>Oomycota</taxon>
        <taxon>Peronosporomycetes</taxon>
        <taxon>Peronosporales</taxon>
        <taxon>Peronosporaceae</taxon>
        <taxon>Hyaloperonospora</taxon>
    </lineage>
</organism>
<evidence type="ECO:0000313" key="3">
    <source>
        <dbReference type="Proteomes" id="UP001162031"/>
    </source>
</evidence>
<dbReference type="InterPro" id="IPR029016">
    <property type="entry name" value="GAF-like_dom_sf"/>
</dbReference>
<feature type="compositionally biased region" description="Low complexity" evidence="1">
    <location>
        <begin position="577"/>
        <end position="602"/>
    </location>
</feature>
<dbReference type="Proteomes" id="UP001162031">
    <property type="component" value="Unassembled WGS sequence"/>
</dbReference>
<proteinExistence type="predicted"/>
<dbReference type="AlphaFoldDB" id="A0AAV0V224"/>
<evidence type="ECO:0000256" key="1">
    <source>
        <dbReference type="SAM" id="MobiDB-lite"/>
    </source>
</evidence>